<proteinExistence type="predicted"/>
<accession>A0A6N4TH02</accession>
<gene>
    <name evidence="1" type="ORF">Aargi30884_09420</name>
</gene>
<dbReference type="Gene3D" id="3.90.1010.20">
    <property type="match status" value="1"/>
</dbReference>
<evidence type="ECO:0008006" key="3">
    <source>
        <dbReference type="Google" id="ProtNLM"/>
    </source>
</evidence>
<organism evidence="1 2">
    <name type="scientific">Amedibacterium intestinale</name>
    <dbReference type="NCBI Taxonomy" id="2583452"/>
    <lineage>
        <taxon>Bacteria</taxon>
        <taxon>Bacillati</taxon>
        <taxon>Bacillota</taxon>
        <taxon>Erysipelotrichia</taxon>
        <taxon>Erysipelotrichales</taxon>
        <taxon>Erysipelotrichaceae</taxon>
        <taxon>Amedibacterium</taxon>
    </lineage>
</organism>
<reference evidence="2" key="1">
    <citation type="submission" date="2019-05" db="EMBL/GenBank/DDBJ databases">
        <title>Complete genome sequencing of Absiella argi strain JCM 30884.</title>
        <authorList>
            <person name="Sakamoto M."/>
            <person name="Murakami T."/>
            <person name="Mori H."/>
        </authorList>
    </citation>
    <scope>NUCLEOTIDE SEQUENCE [LARGE SCALE GENOMIC DNA]</scope>
    <source>
        <strain evidence="2">JCM 30884</strain>
    </source>
</reference>
<keyword evidence="2" id="KW-1185">Reference proteome</keyword>
<evidence type="ECO:0000313" key="2">
    <source>
        <dbReference type="Proteomes" id="UP000464754"/>
    </source>
</evidence>
<sequence>MEGSAQVTQDNGEITTAKVILKDNKIQEVSIDETVADVDKTKKQLQNSYGMKQASSIGKEWYEQVLFFEDYVKTHGIENIKTDEKGKSVNEDLKTGCTIRVDTFIEAIKQAEMDAKNKK</sequence>
<dbReference type="Proteomes" id="UP000464754">
    <property type="component" value="Chromosome"/>
</dbReference>
<dbReference type="EMBL" id="AP019695">
    <property type="protein sequence ID" value="BBK22039.1"/>
    <property type="molecule type" value="Genomic_DNA"/>
</dbReference>
<protein>
    <recommendedName>
        <fullName evidence="3">FMN-binding domain-containing protein</fullName>
    </recommendedName>
</protein>
<dbReference type="AlphaFoldDB" id="A0A6N4TH02"/>
<dbReference type="KEGG" id="aarg:Aargi30884_09420"/>
<evidence type="ECO:0000313" key="1">
    <source>
        <dbReference type="EMBL" id="BBK22039.1"/>
    </source>
</evidence>
<name>A0A6N4TH02_9FIRM</name>